<evidence type="ECO:0000256" key="4">
    <source>
        <dbReference type="SAM" id="MobiDB-lite"/>
    </source>
</evidence>
<dbReference type="GO" id="GO:0034456">
    <property type="term" value="C:UTP-C complex"/>
    <property type="evidence" value="ECO:0007669"/>
    <property type="project" value="TreeGrafter"/>
</dbReference>
<evidence type="ECO:0000256" key="1">
    <source>
        <dbReference type="ARBA" id="ARBA00006941"/>
    </source>
</evidence>
<evidence type="ECO:0000313" key="5">
    <source>
        <dbReference type="EMBL" id="EJT51084.1"/>
    </source>
</evidence>
<dbReference type="RefSeq" id="XP_014182166.1">
    <property type="nucleotide sequence ID" value="XM_014326691.1"/>
</dbReference>
<gene>
    <name evidence="5" type="ORF">A1Q1_07679</name>
</gene>
<comment type="caution">
    <text evidence="5">The sequence shown here is derived from an EMBL/GenBank/DDBJ whole genome shotgun (WGS) entry which is preliminary data.</text>
</comment>
<dbReference type="OrthoDB" id="3971593at2759"/>
<sequence>MDDLSTGSESDYNNSWISWFLSTKGNWLGGVVNTPGFLPTCCYASPETALSRLGVDTDDSPSLATTPLSSSKATSYPDVRFSANIQEYFAEVDEDYILDRFNLTGLNGEVVQEYQRALDLITDCLGLQKMVSVDNRARGRHSSADGPKEGAAHTPLPSFVRLEFSSYDPATYLCSELTPARQNLLPVGLTDIPYQKAVKLYCPRCEDIYSPKSNRHGSIDGAYFGTTFPHMLFMAYPQMIPSKGQPSSDREMRREPVGPGGVSSAAAALKAERYEPKIFGFRVHEEAQLHRWRTAKRDDQIQRLENLDSNNNNNNKL</sequence>
<dbReference type="KEGG" id="tasa:A1Q1_07679"/>
<dbReference type="InterPro" id="IPR016149">
    <property type="entry name" value="Casein_kin_II_reg-sub_N"/>
</dbReference>
<evidence type="ECO:0000256" key="2">
    <source>
        <dbReference type="ARBA" id="ARBA00045899"/>
    </source>
</evidence>
<reference evidence="5 6" key="1">
    <citation type="journal article" date="2012" name="Eukaryot. Cell">
        <title>Draft genome sequence of CBS 2479, the standard type strain of Trichosporon asahii.</title>
        <authorList>
            <person name="Yang R.Y."/>
            <person name="Li H.T."/>
            <person name="Zhu H."/>
            <person name="Zhou G.P."/>
            <person name="Wang M."/>
            <person name="Wang L."/>
        </authorList>
    </citation>
    <scope>NUCLEOTIDE SEQUENCE [LARGE SCALE GENOMIC DNA]</scope>
    <source>
        <strain evidence="6">ATCC 90039 / CBS 2479 / JCM 2466 / KCTC 7840 / NCYC 2677 / UAMH 7654</strain>
    </source>
</reference>
<comment type="subunit">
    <text evidence="3">Tetramer of two alpha and two beta subunits.</text>
</comment>
<dbReference type="PANTHER" id="PTHR11740">
    <property type="entry name" value="CASEIN KINASE II SUBUNIT BETA"/>
    <property type="match status" value="1"/>
</dbReference>
<dbReference type="Gene3D" id="2.20.25.20">
    <property type="match status" value="1"/>
</dbReference>
<accession>J6F296</accession>
<feature type="region of interest" description="Disordered" evidence="4">
    <location>
        <begin position="242"/>
        <end position="264"/>
    </location>
</feature>
<dbReference type="InterPro" id="IPR035991">
    <property type="entry name" value="Casein_kinase_II_beta-like"/>
</dbReference>
<dbReference type="AlphaFoldDB" id="J6F296"/>
<dbReference type="Gene3D" id="1.10.1820.10">
    <property type="entry name" value="protein kinase ck2 holoenzyme, chain C, domain 1"/>
    <property type="match status" value="1"/>
</dbReference>
<dbReference type="Pfam" id="PF01214">
    <property type="entry name" value="CK_II_beta"/>
    <property type="match status" value="2"/>
</dbReference>
<dbReference type="GO" id="GO:0019887">
    <property type="term" value="F:protein kinase regulator activity"/>
    <property type="evidence" value="ECO:0007669"/>
    <property type="project" value="InterPro"/>
</dbReference>
<dbReference type="EMBL" id="ALBS01000074">
    <property type="protein sequence ID" value="EJT51084.1"/>
    <property type="molecule type" value="Genomic_DNA"/>
</dbReference>
<dbReference type="GeneID" id="25991191"/>
<comment type="function">
    <text evidence="2 3">Regulatory subunit of casein kinase II/CK2. As part of the kinase complex regulates the basal catalytic activity of the alpha subunit a constitutively active serine/threonine-protein kinase that phosphorylates a large number of substrates containing acidic residues C-terminal to the phosphorylated serine or threonine.</text>
</comment>
<dbReference type="GO" id="GO:0005956">
    <property type="term" value="C:protein kinase CK2 complex"/>
    <property type="evidence" value="ECO:0007669"/>
    <property type="project" value="UniProtKB-UniRule"/>
</dbReference>
<dbReference type="HOGENOM" id="CLU_034027_3_2_1"/>
<dbReference type="FunFam" id="2.20.25.20:FF:000001">
    <property type="entry name" value="Casein kinase II subunit beta"/>
    <property type="match status" value="1"/>
</dbReference>
<protein>
    <recommendedName>
        <fullName evidence="3">Casein kinase II subunit beta</fullName>
        <shortName evidence="3">CK II beta</shortName>
    </recommendedName>
</protein>
<dbReference type="VEuPathDB" id="FungiDB:A1Q1_07679"/>
<dbReference type="SUPFAM" id="SSF57798">
    <property type="entry name" value="Casein kinase II beta subunit"/>
    <property type="match status" value="1"/>
</dbReference>
<dbReference type="InterPro" id="IPR000704">
    <property type="entry name" value="Casein_kinase_II_reg-sub"/>
</dbReference>
<dbReference type="Proteomes" id="UP000002748">
    <property type="component" value="Unassembled WGS sequence"/>
</dbReference>
<dbReference type="SMART" id="SM01085">
    <property type="entry name" value="CK_II_beta"/>
    <property type="match status" value="1"/>
</dbReference>
<dbReference type="GO" id="GO:0006359">
    <property type="term" value="P:regulation of transcription by RNA polymerase III"/>
    <property type="evidence" value="ECO:0007669"/>
    <property type="project" value="TreeGrafter"/>
</dbReference>
<name>J6F296_TRIAS</name>
<organism evidence="5 6">
    <name type="scientific">Trichosporon asahii var. asahii (strain ATCC 90039 / CBS 2479 / JCM 2466 / KCTC 7840 / NBRC 103889/ NCYC 2677 / UAMH 7654)</name>
    <name type="common">Yeast</name>
    <dbReference type="NCBI Taxonomy" id="1186058"/>
    <lineage>
        <taxon>Eukaryota</taxon>
        <taxon>Fungi</taxon>
        <taxon>Dikarya</taxon>
        <taxon>Basidiomycota</taxon>
        <taxon>Agaricomycotina</taxon>
        <taxon>Tremellomycetes</taxon>
        <taxon>Trichosporonales</taxon>
        <taxon>Trichosporonaceae</taxon>
        <taxon>Trichosporon</taxon>
    </lineage>
</organism>
<dbReference type="GO" id="GO:0005737">
    <property type="term" value="C:cytoplasm"/>
    <property type="evidence" value="ECO:0007669"/>
    <property type="project" value="TreeGrafter"/>
</dbReference>
<proteinExistence type="inferred from homology"/>
<evidence type="ECO:0000313" key="6">
    <source>
        <dbReference type="Proteomes" id="UP000002748"/>
    </source>
</evidence>
<dbReference type="PANTHER" id="PTHR11740:SF39">
    <property type="entry name" value="CASEIN KINASE II SUBUNIT BETA"/>
    <property type="match status" value="1"/>
</dbReference>
<evidence type="ECO:0000256" key="3">
    <source>
        <dbReference type="RuleBase" id="RU361268"/>
    </source>
</evidence>
<comment type="similarity">
    <text evidence="1 3">Belongs to the casein kinase 2 subunit beta family.</text>
</comment>